<keyword evidence="2" id="KW-0732">Signal</keyword>
<feature type="region of interest" description="Disordered" evidence="1">
    <location>
        <begin position="487"/>
        <end position="506"/>
    </location>
</feature>
<feature type="compositionally biased region" description="Polar residues" evidence="1">
    <location>
        <begin position="532"/>
        <end position="543"/>
    </location>
</feature>
<feature type="compositionally biased region" description="Polar residues" evidence="1">
    <location>
        <begin position="494"/>
        <end position="506"/>
    </location>
</feature>
<dbReference type="AlphaFoldDB" id="A0A511KJS6"/>
<evidence type="ECO:0000256" key="2">
    <source>
        <dbReference type="SAM" id="SignalP"/>
    </source>
</evidence>
<dbReference type="Proteomes" id="UP000321518">
    <property type="component" value="Unassembled WGS sequence"/>
</dbReference>
<feature type="compositionally biased region" description="Polar residues" evidence="1">
    <location>
        <begin position="346"/>
        <end position="356"/>
    </location>
</feature>
<name>A0A511KJS6_RHOTO</name>
<feature type="compositionally biased region" description="Low complexity" evidence="1">
    <location>
        <begin position="545"/>
        <end position="556"/>
    </location>
</feature>
<dbReference type="OrthoDB" id="2528049at2759"/>
<evidence type="ECO:0000313" key="3">
    <source>
        <dbReference type="EMBL" id="GEM10613.1"/>
    </source>
</evidence>
<feature type="compositionally biased region" description="Basic and acidic residues" evidence="1">
    <location>
        <begin position="212"/>
        <end position="221"/>
    </location>
</feature>
<organism evidence="3 4">
    <name type="scientific">Rhodotorula toruloides</name>
    <name type="common">Yeast</name>
    <name type="synonym">Rhodosporidium toruloides</name>
    <dbReference type="NCBI Taxonomy" id="5286"/>
    <lineage>
        <taxon>Eukaryota</taxon>
        <taxon>Fungi</taxon>
        <taxon>Dikarya</taxon>
        <taxon>Basidiomycota</taxon>
        <taxon>Pucciniomycotina</taxon>
        <taxon>Microbotryomycetes</taxon>
        <taxon>Sporidiobolales</taxon>
        <taxon>Sporidiobolaceae</taxon>
        <taxon>Rhodotorula</taxon>
    </lineage>
</organism>
<feature type="compositionally biased region" description="Polar residues" evidence="1">
    <location>
        <begin position="383"/>
        <end position="398"/>
    </location>
</feature>
<feature type="compositionally biased region" description="Gly residues" evidence="1">
    <location>
        <begin position="197"/>
        <end position="207"/>
    </location>
</feature>
<comment type="caution">
    <text evidence="3">The sequence shown here is derived from an EMBL/GenBank/DDBJ whole genome shotgun (WGS) entry which is preliminary data.</text>
</comment>
<feature type="region of interest" description="Disordered" evidence="1">
    <location>
        <begin position="197"/>
        <end position="398"/>
    </location>
</feature>
<proteinExistence type="predicted"/>
<sequence length="567" mass="60371">MPPHLQQPSTTPPLSFLVPLLALILSADPIALPRTLLAQSAQQAVHYLGLTPEDEEYWTLGRKDEEVSRLRRELVEAGSVDDLTPSAPLFSHDLEELRCLIPLSLPPSRSSSSDTLGVVLVWEDSVSPLSAAQGGHVPMNQEAEEEDDVRPGWTFLELQAVPSPTTLTTKNRQSWYSTLDEAVEASTAGLVQALAGAGGGGGGGGKGMKQSARSDEREKLMEAMAGFEADGASLRSGVGKGEHSEEEGDERNGGAMASAEDFWAGWDDVDRDGNDGARTPNGRQETGGASEENEDRGYWDSYSGVGSQVGEGAEESLLERIPSEASTSPTPLAPHNPQPPFRLTRESASVLASPSLSDADRDARPLYFSSTLPPLPDSHFGISPTQPNPEISRFSTTDTAASIRSGASHYDFLIEPSEDEEDGDEWDDLPTKLDVGPARSASLAQAVPPSHLTTNQTQTRSSPAAPTRPTGHARTASDILKALPSVPAFPTVSRPRNASNGLNGSTKQVLEGSVRFGPFPFTILLGAKKSHQSPPTSSDTSYSEPYRLPPLRLALPEQGTANSTITE</sequence>
<reference evidence="3 4" key="1">
    <citation type="submission" date="2019-07" db="EMBL/GenBank/DDBJ databases">
        <title>Rhodotorula toruloides NBRC10032 genome sequencing.</title>
        <authorList>
            <person name="Shida Y."/>
            <person name="Takaku H."/>
            <person name="Ogasawara W."/>
            <person name="Mori K."/>
        </authorList>
    </citation>
    <scope>NUCLEOTIDE SEQUENCE [LARGE SCALE GENOMIC DNA]</scope>
    <source>
        <strain evidence="3 4">NBRC10032</strain>
    </source>
</reference>
<feature type="region of interest" description="Disordered" evidence="1">
    <location>
        <begin position="527"/>
        <end position="567"/>
    </location>
</feature>
<gene>
    <name evidence="3" type="ORF">Rt10032_c11g4630</name>
</gene>
<feature type="compositionally biased region" description="Polar residues" evidence="1">
    <location>
        <begin position="451"/>
        <end position="464"/>
    </location>
</feature>
<feature type="chain" id="PRO_5022124220" description="Proteophosphoglycan ppg4" evidence="2">
    <location>
        <begin position="27"/>
        <end position="567"/>
    </location>
</feature>
<feature type="compositionally biased region" description="Pro residues" evidence="1">
    <location>
        <begin position="331"/>
        <end position="340"/>
    </location>
</feature>
<evidence type="ECO:0008006" key="5">
    <source>
        <dbReference type="Google" id="ProtNLM"/>
    </source>
</evidence>
<feature type="region of interest" description="Disordered" evidence="1">
    <location>
        <begin position="413"/>
        <end position="482"/>
    </location>
</feature>
<protein>
    <recommendedName>
        <fullName evidence="5">Proteophosphoglycan ppg4</fullName>
    </recommendedName>
</protein>
<accession>A0A511KJS6</accession>
<evidence type="ECO:0000256" key="1">
    <source>
        <dbReference type="SAM" id="MobiDB-lite"/>
    </source>
</evidence>
<feature type="signal peptide" evidence="2">
    <location>
        <begin position="1"/>
        <end position="26"/>
    </location>
</feature>
<dbReference type="EMBL" id="BJWK01000011">
    <property type="protein sequence ID" value="GEM10613.1"/>
    <property type="molecule type" value="Genomic_DNA"/>
</dbReference>
<feature type="compositionally biased region" description="Acidic residues" evidence="1">
    <location>
        <begin position="416"/>
        <end position="428"/>
    </location>
</feature>
<evidence type="ECO:0000313" key="4">
    <source>
        <dbReference type="Proteomes" id="UP000321518"/>
    </source>
</evidence>